<dbReference type="AlphaFoldDB" id="F8NSI4"/>
<proteinExistence type="predicted"/>
<dbReference type="Proteomes" id="UP000008064">
    <property type="component" value="Unassembled WGS sequence"/>
</dbReference>
<dbReference type="OrthoDB" id="2996389at2759"/>
<evidence type="ECO:0000313" key="1">
    <source>
        <dbReference type="EMBL" id="EGO26439.1"/>
    </source>
</evidence>
<gene>
    <name evidence="1" type="ORF">SERLADRAFT_385111</name>
</gene>
<dbReference type="KEGG" id="sla:SERLADRAFT_385111"/>
<feature type="non-terminal residue" evidence="1">
    <location>
        <position position="160"/>
    </location>
</feature>
<accession>F8NSI4</accession>
<protein>
    <submittedName>
        <fullName evidence="1">Uncharacterized protein</fullName>
    </submittedName>
</protein>
<dbReference type="GeneID" id="18811131"/>
<reference evidence="2" key="1">
    <citation type="journal article" date="2011" name="Science">
        <title>The plant cell wall-decomposing machinery underlies the functional diversity of forest fungi.</title>
        <authorList>
            <person name="Eastwood D.C."/>
            <person name="Floudas D."/>
            <person name="Binder M."/>
            <person name="Majcherczyk A."/>
            <person name="Schneider P."/>
            <person name="Aerts A."/>
            <person name="Asiegbu F.O."/>
            <person name="Baker S.E."/>
            <person name="Barry K."/>
            <person name="Bendiksby M."/>
            <person name="Blumentritt M."/>
            <person name="Coutinho P.M."/>
            <person name="Cullen D."/>
            <person name="de Vries R.P."/>
            <person name="Gathman A."/>
            <person name="Goodell B."/>
            <person name="Henrissat B."/>
            <person name="Ihrmark K."/>
            <person name="Kauserud H."/>
            <person name="Kohler A."/>
            <person name="LaButti K."/>
            <person name="Lapidus A."/>
            <person name="Lavin J.L."/>
            <person name="Lee Y.-H."/>
            <person name="Lindquist E."/>
            <person name="Lilly W."/>
            <person name="Lucas S."/>
            <person name="Morin E."/>
            <person name="Murat C."/>
            <person name="Oguiza J.A."/>
            <person name="Park J."/>
            <person name="Pisabarro A.G."/>
            <person name="Riley R."/>
            <person name="Rosling A."/>
            <person name="Salamov A."/>
            <person name="Schmidt O."/>
            <person name="Schmutz J."/>
            <person name="Skrede I."/>
            <person name="Stenlid J."/>
            <person name="Wiebenga A."/>
            <person name="Xie X."/>
            <person name="Kuees U."/>
            <person name="Hibbett D.S."/>
            <person name="Hoffmeister D."/>
            <person name="Hoegberg N."/>
            <person name="Martin F."/>
            <person name="Grigoriev I.V."/>
            <person name="Watkinson S.C."/>
        </authorList>
    </citation>
    <scope>NUCLEOTIDE SEQUENCE [LARGE SCALE GENOMIC DNA]</scope>
    <source>
        <strain evidence="2">S7.9</strain>
    </source>
</reference>
<sequence length="160" mass="18429">MPRFGSFIHTVIDNQNSKREQGREVTAFTLQTAALREKEGHRDCGRTHQDLHDASLALYPAPLSFRTYRYVLSNQTLTLANYIPVAFMPKKGPPYDPNTADATYVVIVCPWGVHRNSKERKTSDIDRLGAWVRFMLKEAKDSKFRQNTIVECVYMMTTRD</sequence>
<dbReference type="RefSeq" id="XP_007316612.1">
    <property type="nucleotide sequence ID" value="XM_007316550.1"/>
</dbReference>
<dbReference type="HOGENOM" id="CLU_1656396_0_0_1"/>
<organism evidence="2">
    <name type="scientific">Serpula lacrymans var. lacrymans (strain S7.9)</name>
    <name type="common">Dry rot fungus</name>
    <dbReference type="NCBI Taxonomy" id="578457"/>
    <lineage>
        <taxon>Eukaryota</taxon>
        <taxon>Fungi</taxon>
        <taxon>Dikarya</taxon>
        <taxon>Basidiomycota</taxon>
        <taxon>Agaricomycotina</taxon>
        <taxon>Agaricomycetes</taxon>
        <taxon>Agaricomycetidae</taxon>
        <taxon>Boletales</taxon>
        <taxon>Coniophorineae</taxon>
        <taxon>Serpulaceae</taxon>
        <taxon>Serpula</taxon>
    </lineage>
</organism>
<dbReference type="EMBL" id="GL945432">
    <property type="protein sequence ID" value="EGO26439.1"/>
    <property type="molecule type" value="Genomic_DNA"/>
</dbReference>
<evidence type="ECO:0000313" key="2">
    <source>
        <dbReference type="Proteomes" id="UP000008064"/>
    </source>
</evidence>
<name>F8NSI4_SERL9</name>